<feature type="domain" description="RNase H type-2" evidence="17">
    <location>
        <begin position="82"/>
        <end position="265"/>
    </location>
</feature>
<keyword evidence="8 14" id="KW-0963">Cytoplasm</keyword>
<keyword evidence="13 14" id="KW-0464">Manganese</keyword>
<evidence type="ECO:0000256" key="14">
    <source>
        <dbReference type="HAMAP-Rule" id="MF_00052"/>
    </source>
</evidence>
<keyword evidence="12 14" id="KW-0378">Hydrolase</keyword>
<keyword evidence="19" id="KW-1185">Reference proteome</keyword>
<evidence type="ECO:0000256" key="11">
    <source>
        <dbReference type="ARBA" id="ARBA00022759"/>
    </source>
</evidence>
<evidence type="ECO:0000313" key="18">
    <source>
        <dbReference type="EMBL" id="WAW14124.1"/>
    </source>
</evidence>
<feature type="binding site" evidence="14 15">
    <location>
        <position position="89"/>
    </location>
    <ligand>
        <name>a divalent metal cation</name>
        <dbReference type="ChEBI" id="CHEBI:60240"/>
    </ligand>
</feature>
<evidence type="ECO:0000259" key="17">
    <source>
        <dbReference type="PROSITE" id="PS51975"/>
    </source>
</evidence>
<dbReference type="Gene3D" id="3.30.420.10">
    <property type="entry name" value="Ribonuclease H-like superfamily/Ribonuclease H"/>
    <property type="match status" value="1"/>
</dbReference>
<dbReference type="SUPFAM" id="SSF53098">
    <property type="entry name" value="Ribonuclease H-like"/>
    <property type="match status" value="1"/>
</dbReference>
<feature type="binding site" evidence="14 15">
    <location>
        <position position="88"/>
    </location>
    <ligand>
        <name>a divalent metal cation</name>
        <dbReference type="ChEBI" id="CHEBI:60240"/>
    </ligand>
</feature>
<dbReference type="PANTHER" id="PTHR10954">
    <property type="entry name" value="RIBONUCLEASE H2 SUBUNIT A"/>
    <property type="match status" value="1"/>
</dbReference>
<dbReference type="Pfam" id="PF01351">
    <property type="entry name" value="RNase_HII"/>
    <property type="match status" value="1"/>
</dbReference>
<evidence type="ECO:0000256" key="9">
    <source>
        <dbReference type="ARBA" id="ARBA00022722"/>
    </source>
</evidence>
<evidence type="ECO:0000256" key="4">
    <source>
        <dbReference type="ARBA" id="ARBA00004496"/>
    </source>
</evidence>
<evidence type="ECO:0000256" key="6">
    <source>
        <dbReference type="ARBA" id="ARBA00012180"/>
    </source>
</evidence>
<dbReference type="InterPro" id="IPR036397">
    <property type="entry name" value="RNaseH_sf"/>
</dbReference>
<evidence type="ECO:0000256" key="7">
    <source>
        <dbReference type="ARBA" id="ARBA00019179"/>
    </source>
</evidence>
<dbReference type="InterPro" id="IPR022898">
    <property type="entry name" value="RNase_HII"/>
</dbReference>
<dbReference type="InterPro" id="IPR012337">
    <property type="entry name" value="RNaseH-like_sf"/>
</dbReference>
<evidence type="ECO:0000256" key="13">
    <source>
        <dbReference type="ARBA" id="ARBA00023211"/>
    </source>
</evidence>
<keyword evidence="11 14" id="KW-0255">Endonuclease</keyword>
<comment type="similarity">
    <text evidence="5 14 16">Belongs to the RNase HII family.</text>
</comment>
<dbReference type="RefSeq" id="WP_269310785.1">
    <property type="nucleotide sequence ID" value="NZ_CP114052.1"/>
</dbReference>
<dbReference type="NCBIfam" id="NF000595">
    <property type="entry name" value="PRK00015.1-3"/>
    <property type="match status" value="1"/>
</dbReference>
<dbReference type="NCBIfam" id="NF000594">
    <property type="entry name" value="PRK00015.1-1"/>
    <property type="match status" value="1"/>
</dbReference>
<keyword evidence="9 14" id="KW-0540">Nuclease</keyword>
<feature type="binding site" evidence="14 15">
    <location>
        <position position="180"/>
    </location>
    <ligand>
        <name>a divalent metal cation</name>
        <dbReference type="ChEBI" id="CHEBI:60240"/>
    </ligand>
</feature>
<evidence type="ECO:0000256" key="8">
    <source>
        <dbReference type="ARBA" id="ARBA00022490"/>
    </source>
</evidence>
<dbReference type="Proteomes" id="UP001164187">
    <property type="component" value="Chromosome"/>
</dbReference>
<comment type="cofactor">
    <cofactor evidence="2">
        <name>Mg(2+)</name>
        <dbReference type="ChEBI" id="CHEBI:18420"/>
    </cofactor>
</comment>
<reference evidence="18" key="1">
    <citation type="submission" date="2022-12" db="EMBL/GenBank/DDBJ databases">
        <title>Peptostreptococcus.</title>
        <authorList>
            <person name="Lee S.H."/>
        </authorList>
    </citation>
    <scope>NUCLEOTIDE SEQUENCE</scope>
    <source>
        <strain evidence="18">CBA3647</strain>
    </source>
</reference>
<dbReference type="EMBL" id="CP114052">
    <property type="protein sequence ID" value="WAW14124.1"/>
    <property type="molecule type" value="Genomic_DNA"/>
</dbReference>
<comment type="function">
    <text evidence="3 14 16">Endonuclease that specifically degrades the RNA of RNA-DNA hybrids.</text>
</comment>
<evidence type="ECO:0000256" key="16">
    <source>
        <dbReference type="RuleBase" id="RU003515"/>
    </source>
</evidence>
<accession>A0ABY7JL94</accession>
<comment type="catalytic activity">
    <reaction evidence="1 14 15 16">
        <text>Endonucleolytic cleavage to 5'-phosphomonoester.</text>
        <dbReference type="EC" id="3.1.26.4"/>
    </reaction>
</comment>
<dbReference type="PANTHER" id="PTHR10954:SF18">
    <property type="entry name" value="RIBONUCLEASE HII"/>
    <property type="match status" value="1"/>
</dbReference>
<sequence>MLKSISKEEISKFKTYQIKELADKISPDKYLDFINLFGADERKSVLSICNSLNKRLEKIKLEEERLIRINEFEEIAYDKGYIYIGGVDEAGRGPLAGPVVAAVVVFDRMTKIPGVDDSKKIKESKREELFEYIIKNAKDYGIGIADNVEIDEINILNATYLAMKRAIDMLKEKPDCLLNDAVTIPDLNIAQVPIIKGDSKSISIAAASILAKVTRDRIMYDMDKKYPHYGFSSNKGYGTKDHYSGIMNYGITPIHRKSFLKNINY</sequence>
<gene>
    <name evidence="14" type="primary">rnhB</name>
    <name evidence="18" type="ORF">O0R46_05825</name>
</gene>
<dbReference type="HAMAP" id="MF_00052_B">
    <property type="entry name" value="RNase_HII_B"/>
    <property type="match status" value="1"/>
</dbReference>
<proteinExistence type="inferred from homology"/>
<evidence type="ECO:0000313" key="19">
    <source>
        <dbReference type="Proteomes" id="UP001164187"/>
    </source>
</evidence>
<evidence type="ECO:0000256" key="10">
    <source>
        <dbReference type="ARBA" id="ARBA00022723"/>
    </source>
</evidence>
<dbReference type="PROSITE" id="PS51975">
    <property type="entry name" value="RNASE_H_2"/>
    <property type="match status" value="1"/>
</dbReference>
<evidence type="ECO:0000256" key="15">
    <source>
        <dbReference type="PROSITE-ProRule" id="PRU01319"/>
    </source>
</evidence>
<dbReference type="EC" id="3.1.26.4" evidence="6 14"/>
<protein>
    <recommendedName>
        <fullName evidence="7 14">Ribonuclease HII</fullName>
        <shortName evidence="14">RNase HII</shortName>
        <ecNumber evidence="6 14">3.1.26.4</ecNumber>
    </recommendedName>
</protein>
<name>A0ABY7JL94_9FIRM</name>
<comment type="cofactor">
    <cofactor evidence="14 15">
        <name>Mn(2+)</name>
        <dbReference type="ChEBI" id="CHEBI:29035"/>
    </cofactor>
    <cofactor evidence="14 15">
        <name>Mg(2+)</name>
        <dbReference type="ChEBI" id="CHEBI:18420"/>
    </cofactor>
    <text evidence="14 15">Manganese or magnesium. Binds 1 divalent metal ion per monomer in the absence of substrate. May bind a second metal ion after substrate binding.</text>
</comment>
<dbReference type="InterPro" id="IPR001352">
    <property type="entry name" value="RNase_HII/HIII"/>
</dbReference>
<evidence type="ECO:0000256" key="3">
    <source>
        <dbReference type="ARBA" id="ARBA00004065"/>
    </source>
</evidence>
<evidence type="ECO:0000256" key="12">
    <source>
        <dbReference type="ARBA" id="ARBA00022801"/>
    </source>
</evidence>
<dbReference type="CDD" id="cd07182">
    <property type="entry name" value="RNase_HII_bacteria_HII_like"/>
    <property type="match status" value="1"/>
</dbReference>
<evidence type="ECO:0000256" key="1">
    <source>
        <dbReference type="ARBA" id="ARBA00000077"/>
    </source>
</evidence>
<evidence type="ECO:0000256" key="5">
    <source>
        <dbReference type="ARBA" id="ARBA00007383"/>
    </source>
</evidence>
<comment type="subcellular location">
    <subcellularLocation>
        <location evidence="4 14">Cytoplasm</location>
    </subcellularLocation>
</comment>
<keyword evidence="10 14" id="KW-0479">Metal-binding</keyword>
<dbReference type="InterPro" id="IPR024567">
    <property type="entry name" value="RNase_HII/HIII_dom"/>
</dbReference>
<organism evidence="18 19">
    <name type="scientific">Peptostreptococcus equinus</name>
    <dbReference type="NCBI Taxonomy" id="3003601"/>
    <lineage>
        <taxon>Bacteria</taxon>
        <taxon>Bacillati</taxon>
        <taxon>Bacillota</taxon>
        <taxon>Clostridia</taxon>
        <taxon>Peptostreptococcales</taxon>
        <taxon>Peptostreptococcaceae</taxon>
        <taxon>Peptostreptococcus</taxon>
    </lineage>
</organism>
<dbReference type="GO" id="GO:0004523">
    <property type="term" value="F:RNA-DNA hybrid ribonuclease activity"/>
    <property type="evidence" value="ECO:0007669"/>
    <property type="project" value="UniProtKB-EC"/>
</dbReference>
<evidence type="ECO:0000256" key="2">
    <source>
        <dbReference type="ARBA" id="ARBA00001946"/>
    </source>
</evidence>